<comment type="caution">
    <text evidence="3">The sequence shown here is derived from an EMBL/GenBank/DDBJ whole genome shotgun (WGS) entry which is preliminary data.</text>
</comment>
<protein>
    <submittedName>
        <fullName evidence="3">PEP-CTERM sorting domain-containing protein</fullName>
    </submittedName>
</protein>
<dbReference type="RefSeq" id="WP_379784857.1">
    <property type="nucleotide sequence ID" value="NZ_JBHSMU010000015.1"/>
</dbReference>
<evidence type="ECO:0000256" key="1">
    <source>
        <dbReference type="SAM" id="SignalP"/>
    </source>
</evidence>
<sequence length="196" mass="20861">MKTVLKSLVAAAAFCGMSAHAGVILQGDISATSQVNFYEPMGQSFRAEDANVLFAFYYSPMNVGSPADTLRLRLVDGDGLDGDTLANIVFEIPTGVTGFYDVDFSAVTLTVGNMYTAVLSIPGTSPYWGASYSTRNSPYANGRAYLAGERADSDYDMTFRVTPFAQEEPVEVPEPGTIAILSLGLAGLAAARRRKA</sequence>
<dbReference type="Proteomes" id="UP001596050">
    <property type="component" value="Unassembled WGS sequence"/>
</dbReference>
<dbReference type="NCBIfam" id="TIGR02595">
    <property type="entry name" value="PEP_CTERM"/>
    <property type="match status" value="1"/>
</dbReference>
<evidence type="ECO:0000313" key="4">
    <source>
        <dbReference type="Proteomes" id="UP001596050"/>
    </source>
</evidence>
<evidence type="ECO:0000313" key="3">
    <source>
        <dbReference type="EMBL" id="MFC5461412.1"/>
    </source>
</evidence>
<accession>A0ABW0L8V6</accession>
<keyword evidence="1" id="KW-0732">Signal</keyword>
<organism evidence="3 4">
    <name type="scientific">Massilia niabensis</name>
    <dbReference type="NCBI Taxonomy" id="544910"/>
    <lineage>
        <taxon>Bacteria</taxon>
        <taxon>Pseudomonadati</taxon>
        <taxon>Pseudomonadota</taxon>
        <taxon>Betaproteobacteria</taxon>
        <taxon>Burkholderiales</taxon>
        <taxon>Oxalobacteraceae</taxon>
        <taxon>Telluria group</taxon>
        <taxon>Massilia</taxon>
    </lineage>
</organism>
<dbReference type="InterPro" id="IPR013424">
    <property type="entry name" value="Ice-binding_C"/>
</dbReference>
<feature type="signal peptide" evidence="1">
    <location>
        <begin position="1"/>
        <end position="21"/>
    </location>
</feature>
<gene>
    <name evidence="3" type="ORF">ACFPN5_16500</name>
</gene>
<proteinExistence type="predicted"/>
<evidence type="ECO:0000259" key="2">
    <source>
        <dbReference type="Pfam" id="PF07589"/>
    </source>
</evidence>
<reference evidence="4" key="1">
    <citation type="journal article" date="2019" name="Int. J. Syst. Evol. Microbiol.">
        <title>The Global Catalogue of Microorganisms (GCM) 10K type strain sequencing project: providing services to taxonomists for standard genome sequencing and annotation.</title>
        <authorList>
            <consortium name="The Broad Institute Genomics Platform"/>
            <consortium name="The Broad Institute Genome Sequencing Center for Infectious Disease"/>
            <person name="Wu L."/>
            <person name="Ma J."/>
        </authorList>
    </citation>
    <scope>NUCLEOTIDE SEQUENCE [LARGE SCALE GENOMIC DNA]</scope>
    <source>
        <strain evidence="4">KACC 12649</strain>
    </source>
</reference>
<dbReference type="Pfam" id="PF07589">
    <property type="entry name" value="PEP-CTERM"/>
    <property type="match status" value="1"/>
</dbReference>
<name>A0ABW0L8V6_9BURK</name>
<keyword evidence="4" id="KW-1185">Reference proteome</keyword>
<dbReference type="EMBL" id="JBHSMU010000015">
    <property type="protein sequence ID" value="MFC5461412.1"/>
    <property type="molecule type" value="Genomic_DNA"/>
</dbReference>
<feature type="chain" id="PRO_5046832037" evidence="1">
    <location>
        <begin position="22"/>
        <end position="196"/>
    </location>
</feature>
<feature type="domain" description="Ice-binding protein C-terminal" evidence="2">
    <location>
        <begin position="172"/>
        <end position="194"/>
    </location>
</feature>